<evidence type="ECO:0000313" key="2">
    <source>
        <dbReference type="Proteomes" id="UP001461498"/>
    </source>
</evidence>
<sequence>MQLYRPTYLSNRGTVSLATTESFTSPLQDLRTNHNLMPSHLYRIGLNRGKPMRGG</sequence>
<comment type="caution">
    <text evidence="1">The sequence shown here is derived from an EMBL/GenBank/DDBJ whole genome shotgun (WGS) entry which is preliminary data.</text>
</comment>
<dbReference type="Proteomes" id="UP001461498">
    <property type="component" value="Unassembled WGS sequence"/>
</dbReference>
<accession>A0AAW1CWB5</accession>
<organism evidence="1 2">
    <name type="scientific">Rhynocoris fuscipes</name>
    <dbReference type="NCBI Taxonomy" id="488301"/>
    <lineage>
        <taxon>Eukaryota</taxon>
        <taxon>Metazoa</taxon>
        <taxon>Ecdysozoa</taxon>
        <taxon>Arthropoda</taxon>
        <taxon>Hexapoda</taxon>
        <taxon>Insecta</taxon>
        <taxon>Pterygota</taxon>
        <taxon>Neoptera</taxon>
        <taxon>Paraneoptera</taxon>
        <taxon>Hemiptera</taxon>
        <taxon>Heteroptera</taxon>
        <taxon>Panheteroptera</taxon>
        <taxon>Cimicomorpha</taxon>
        <taxon>Reduviidae</taxon>
        <taxon>Harpactorinae</taxon>
        <taxon>Harpactorini</taxon>
        <taxon>Rhynocoris</taxon>
    </lineage>
</organism>
<gene>
    <name evidence="1" type="ORF">O3M35_011739</name>
</gene>
<evidence type="ECO:0000313" key="1">
    <source>
        <dbReference type="EMBL" id="KAK9503098.1"/>
    </source>
</evidence>
<reference evidence="1 2" key="1">
    <citation type="submission" date="2022-12" db="EMBL/GenBank/DDBJ databases">
        <title>Chromosome-level genome assembly of true bugs.</title>
        <authorList>
            <person name="Ma L."/>
            <person name="Li H."/>
        </authorList>
    </citation>
    <scope>NUCLEOTIDE SEQUENCE [LARGE SCALE GENOMIC DNA]</scope>
    <source>
        <strain evidence="1">Lab_2022b</strain>
    </source>
</reference>
<dbReference type="AlphaFoldDB" id="A0AAW1CWB5"/>
<protein>
    <submittedName>
        <fullName evidence="1">Uncharacterized protein</fullName>
    </submittedName>
</protein>
<name>A0AAW1CWB5_9HEMI</name>
<keyword evidence="2" id="KW-1185">Reference proteome</keyword>
<proteinExistence type="predicted"/>
<dbReference type="EMBL" id="JAPXFL010000008">
    <property type="protein sequence ID" value="KAK9503098.1"/>
    <property type="molecule type" value="Genomic_DNA"/>
</dbReference>